<dbReference type="GO" id="GO:0016740">
    <property type="term" value="F:transferase activity"/>
    <property type="evidence" value="ECO:0007669"/>
    <property type="project" value="UniProtKB-KW"/>
</dbReference>
<dbReference type="InterPro" id="IPR015393">
    <property type="entry name" value="DUF1972"/>
</dbReference>
<dbReference type="Gene3D" id="3.40.50.2000">
    <property type="entry name" value="Glycogen Phosphorylase B"/>
    <property type="match status" value="2"/>
</dbReference>
<dbReference type="AlphaFoldDB" id="A0A1I6A2W6"/>
<evidence type="ECO:0000259" key="1">
    <source>
        <dbReference type="Pfam" id="PF09314"/>
    </source>
</evidence>
<protein>
    <submittedName>
        <fullName evidence="2">Glycosyltransferase involved in cell wall bisynthesis</fullName>
    </submittedName>
</protein>
<dbReference type="RefSeq" id="WP_093014771.1">
    <property type="nucleotide sequence ID" value="NZ_FOXV01000014.1"/>
</dbReference>
<feature type="domain" description="DUF1972" evidence="1">
    <location>
        <begin position="7"/>
        <end position="175"/>
    </location>
</feature>
<dbReference type="Proteomes" id="UP000243106">
    <property type="component" value="Unassembled WGS sequence"/>
</dbReference>
<dbReference type="SUPFAM" id="SSF53756">
    <property type="entry name" value="UDP-Glycosyltransferase/glycogen phosphorylase"/>
    <property type="match status" value="1"/>
</dbReference>
<organism evidence="2 3">
    <name type="scientific">Roseivivax halotolerans</name>
    <dbReference type="NCBI Taxonomy" id="93684"/>
    <lineage>
        <taxon>Bacteria</taxon>
        <taxon>Pseudomonadati</taxon>
        <taxon>Pseudomonadota</taxon>
        <taxon>Alphaproteobacteria</taxon>
        <taxon>Rhodobacterales</taxon>
        <taxon>Roseobacteraceae</taxon>
        <taxon>Roseivivax</taxon>
    </lineage>
</organism>
<evidence type="ECO:0000313" key="3">
    <source>
        <dbReference type="Proteomes" id="UP000243106"/>
    </source>
</evidence>
<sequence>MTPITCAIIGTAGLPARYGGFETLAENLARQNREAPQPMDLTVYCPGRGGPQRYEGARLRYVPLPANGAFSVPYDIISMLEAVRRGTDTILLLGVSGALALPLIRAVSRVRIVTNIDGLEWQRRKWGWLARHVLRLSERAAIRWSHHIVADNPAIARRVTFEFGRACHVIPYGSDHGVVLPIRNSPSPGPALAIARIEPENNVEMVLEAFAQMPERCLTFVGNWQASRYGRRLRARFAACPNLDLQDAVYDPLALSRLRRRASVYIHGHSAGGTNPSLVEIMPYRIPVLAFATGSNWQTTEGRALYFTSCASLCAQLEDLSEESAQQIGDDMAAIAERRYRWTDVAARYFSLLAASCRPATTKITATRPSWRSASFRSKPLAVSEK</sequence>
<evidence type="ECO:0000313" key="2">
    <source>
        <dbReference type="EMBL" id="SFQ62980.1"/>
    </source>
</evidence>
<proteinExistence type="predicted"/>
<gene>
    <name evidence="2" type="ORF">SAMN05421853_11469</name>
</gene>
<name>A0A1I6A2W6_9RHOB</name>
<keyword evidence="3" id="KW-1185">Reference proteome</keyword>
<dbReference type="STRING" id="93684.SAMN05421853_11469"/>
<accession>A0A1I6A2W6</accession>
<dbReference type="Pfam" id="PF09314">
    <property type="entry name" value="DUF1972"/>
    <property type="match status" value="1"/>
</dbReference>
<dbReference type="EMBL" id="FOXV01000014">
    <property type="protein sequence ID" value="SFQ62980.1"/>
    <property type="molecule type" value="Genomic_DNA"/>
</dbReference>
<keyword evidence="2" id="KW-0808">Transferase</keyword>
<reference evidence="3" key="1">
    <citation type="submission" date="2016-10" db="EMBL/GenBank/DDBJ databases">
        <authorList>
            <person name="Varghese N."/>
            <person name="Submissions S."/>
        </authorList>
    </citation>
    <scope>NUCLEOTIDE SEQUENCE [LARGE SCALE GENOMIC DNA]</scope>
    <source>
        <strain evidence="3">JCM 10271</strain>
    </source>
</reference>